<accession>A0A0J1G614</accession>
<dbReference type="Proteomes" id="UP000035963">
    <property type="component" value="Unassembled WGS sequence"/>
</dbReference>
<evidence type="ECO:0000313" key="2">
    <source>
        <dbReference type="Proteomes" id="UP000035963"/>
    </source>
</evidence>
<dbReference type="EMBL" id="AEJF01000021">
    <property type="protein sequence ID" value="KLU27653.1"/>
    <property type="molecule type" value="Genomic_DNA"/>
</dbReference>
<dbReference type="RefSeq" id="WP_047845184.1">
    <property type="nucleotide sequence ID" value="NZ_AEJF01000021.1"/>
</dbReference>
<dbReference type="Gene3D" id="1.10.10.60">
    <property type="entry name" value="Homeodomain-like"/>
    <property type="match status" value="1"/>
</dbReference>
<evidence type="ECO:0008006" key="3">
    <source>
        <dbReference type="Google" id="ProtNLM"/>
    </source>
</evidence>
<dbReference type="AlphaFoldDB" id="A0A0J1G614"/>
<organism evidence="1 2">
    <name type="scientific">Caballeronia mineralivorans PML1(12)</name>
    <dbReference type="NCBI Taxonomy" id="908627"/>
    <lineage>
        <taxon>Bacteria</taxon>
        <taxon>Pseudomonadati</taxon>
        <taxon>Pseudomonadota</taxon>
        <taxon>Betaproteobacteria</taxon>
        <taxon>Burkholderiales</taxon>
        <taxon>Burkholderiaceae</taxon>
        <taxon>Caballeronia</taxon>
    </lineage>
</organism>
<sequence>MTEIRTIQTMQTDAVAPAAYARRFDAVLAYIDANLDGDLSVDVLSRIAHFSKFHFSTPPSQGSK</sequence>
<name>A0A0J1G614_9BURK</name>
<evidence type="ECO:0000313" key="1">
    <source>
        <dbReference type="EMBL" id="KLU27653.1"/>
    </source>
</evidence>
<comment type="caution">
    <text evidence="1">The sequence shown here is derived from an EMBL/GenBank/DDBJ whole genome shotgun (WGS) entry which is preliminary data.</text>
</comment>
<gene>
    <name evidence="1" type="ORF">EOS_03300</name>
</gene>
<keyword evidence="2" id="KW-1185">Reference proteome</keyword>
<protein>
    <recommendedName>
        <fullName evidence="3">AraC family transcriptional regulator</fullName>
    </recommendedName>
</protein>
<proteinExistence type="predicted"/>
<reference evidence="1 2" key="1">
    <citation type="journal article" date="2015" name="Genome Announc.">
        <title>Draft Genome Sequence of Burkholderia sp. Strain PML1(12), an Ectomycorrhizosphere-Inhabiting Bacterium with Effective Mineral-Weathering Ability.</title>
        <authorList>
            <person name="Uroz S."/>
            <person name="Oger P."/>
        </authorList>
    </citation>
    <scope>NUCLEOTIDE SEQUENCE [LARGE SCALE GENOMIC DNA]</scope>
    <source>
        <strain evidence="2">PML1(12)</strain>
    </source>
</reference>
<dbReference type="PATRIC" id="fig|908627.4.peg.739"/>